<dbReference type="EMBL" id="JARKIB010000544">
    <property type="protein sequence ID" value="KAJ7700991.1"/>
    <property type="molecule type" value="Genomic_DNA"/>
</dbReference>
<dbReference type="Pfam" id="PF13374">
    <property type="entry name" value="TPR_10"/>
    <property type="match status" value="2"/>
</dbReference>
<evidence type="ECO:0000313" key="3">
    <source>
        <dbReference type="EMBL" id="KAJ7700991.1"/>
    </source>
</evidence>
<evidence type="ECO:0000256" key="2">
    <source>
        <dbReference type="SAM" id="MobiDB-lite"/>
    </source>
</evidence>
<reference evidence="3" key="1">
    <citation type="submission" date="2023-03" db="EMBL/GenBank/DDBJ databases">
        <title>Massive genome expansion in bonnet fungi (Mycena s.s.) driven by repeated elements and novel gene families across ecological guilds.</title>
        <authorList>
            <consortium name="Lawrence Berkeley National Laboratory"/>
            <person name="Harder C.B."/>
            <person name="Miyauchi S."/>
            <person name="Viragh M."/>
            <person name="Kuo A."/>
            <person name="Thoen E."/>
            <person name="Andreopoulos B."/>
            <person name="Lu D."/>
            <person name="Skrede I."/>
            <person name="Drula E."/>
            <person name="Henrissat B."/>
            <person name="Morin E."/>
            <person name="Kohler A."/>
            <person name="Barry K."/>
            <person name="LaButti K."/>
            <person name="Morin E."/>
            <person name="Salamov A."/>
            <person name="Lipzen A."/>
            <person name="Mereny Z."/>
            <person name="Hegedus B."/>
            <person name="Baldrian P."/>
            <person name="Stursova M."/>
            <person name="Weitz H."/>
            <person name="Taylor A."/>
            <person name="Grigoriev I.V."/>
            <person name="Nagy L.G."/>
            <person name="Martin F."/>
            <person name="Kauserud H."/>
        </authorList>
    </citation>
    <scope>NUCLEOTIDE SEQUENCE</scope>
    <source>
        <strain evidence="3">CBHHK182m</strain>
    </source>
</reference>
<sequence>MSSSTPSNSSPPTPLQRKVAFRPFKATSPSASRKSDELALLIMAAEAATAAGEFAPFPYIKGACGTFVTLLKAVENVRRNREDLKQLCERIKAIIDILQAQVSANGATIAVRLKDMLVAVARMQAETKGFRGQVKGFIKSNSVSAEIAGYEKRIQELTSTINLITGIDTNFRTIRMESTLDATLHGTNNCPPATRIFQGRENILSKMQEYFAQDLGKQHIYVLYGLGGAGKTQISLKFIQDSSQTLQHFKMLELSDDALKWLVAKHEDWLVFIDNADDPKLDLHKFPPRCNHGNIIITSRNPELRIYESNSTVSNMEKDDAVALLLKSGAVQEMTHHNKETAVVILKFLLPVLWYLPLAIVQAGAFIAKSGALNQYLDLYTKSHDKLLQQRPSQSHSDYERTVYTTWKMSFDRLSPPAAIFLQFCSFIHREGISEEIFSRAADYNFPSFGPSQEELQPSLEFLSQFQGPNGQWDTIAFLEVTTEITSYSLATFAPETKTFSIHPLVHQWSRDILRNPEAVYFILHSIIGMSIEGIPEIHSRLASLALLPHLDAVMQFKKFGGPDFREHYGLLYSWAVRHHEAKTLRTSALEKQRTLRGDNHVDTLYLMHSLAVTYFLLGQLREAEELQMVALKKQTMVLEGWGEGCDDWGAVPTKTQGSRVQFSGSLSSSSNIDFHVCRTRETLMAFCLPNLAWFVRPWSFWQTYTTALDNSEEQKNWEFWQWRSIELFWSATEAKNLAVVVLEKRKKTLGENHPDTLDAMWTLATTYKDSQPQMAKDLVVVLEKRKKILGEDHPDTLYAMWTLATTYKDSQPQMAKDLVVSRKAEELEVMVLEKRKKISGEDHPRTLDAMYNLAITYKILGYPQRAEELELVMVEKRRAILGADHLHTLSAMQNLAVTYFKLSCFVEAAKVHPRGKHY</sequence>
<keyword evidence="1" id="KW-0175">Coiled coil</keyword>
<feature type="coiled-coil region" evidence="1">
    <location>
        <begin position="74"/>
        <end position="101"/>
    </location>
</feature>
<dbReference type="AlphaFoldDB" id="A0AAD7DX74"/>
<evidence type="ECO:0000313" key="4">
    <source>
        <dbReference type="Proteomes" id="UP001215598"/>
    </source>
</evidence>
<organism evidence="3 4">
    <name type="scientific">Mycena metata</name>
    <dbReference type="NCBI Taxonomy" id="1033252"/>
    <lineage>
        <taxon>Eukaryota</taxon>
        <taxon>Fungi</taxon>
        <taxon>Dikarya</taxon>
        <taxon>Basidiomycota</taxon>
        <taxon>Agaricomycotina</taxon>
        <taxon>Agaricomycetes</taxon>
        <taxon>Agaricomycetidae</taxon>
        <taxon>Agaricales</taxon>
        <taxon>Marasmiineae</taxon>
        <taxon>Mycenaceae</taxon>
        <taxon>Mycena</taxon>
    </lineage>
</organism>
<dbReference type="SUPFAM" id="SSF48452">
    <property type="entry name" value="TPR-like"/>
    <property type="match status" value="2"/>
</dbReference>
<dbReference type="PANTHER" id="PTHR46082:SF11">
    <property type="entry name" value="AAA+ ATPASE DOMAIN-CONTAINING PROTEIN-RELATED"/>
    <property type="match status" value="1"/>
</dbReference>
<keyword evidence="4" id="KW-1185">Reference proteome</keyword>
<feature type="region of interest" description="Disordered" evidence="2">
    <location>
        <begin position="1"/>
        <end position="30"/>
    </location>
</feature>
<proteinExistence type="predicted"/>
<evidence type="ECO:0000256" key="1">
    <source>
        <dbReference type="SAM" id="Coils"/>
    </source>
</evidence>
<dbReference type="Pfam" id="PF13424">
    <property type="entry name" value="TPR_12"/>
    <property type="match status" value="1"/>
</dbReference>
<protein>
    <recommendedName>
        <fullName evidence="5">NB-ARC domain-containing protein</fullName>
    </recommendedName>
</protein>
<dbReference type="PANTHER" id="PTHR46082">
    <property type="entry name" value="ATP/GTP-BINDING PROTEIN-RELATED"/>
    <property type="match status" value="1"/>
</dbReference>
<dbReference type="SUPFAM" id="SSF52540">
    <property type="entry name" value="P-loop containing nucleoside triphosphate hydrolases"/>
    <property type="match status" value="1"/>
</dbReference>
<evidence type="ECO:0008006" key="5">
    <source>
        <dbReference type="Google" id="ProtNLM"/>
    </source>
</evidence>
<dbReference type="Gene3D" id="1.25.40.10">
    <property type="entry name" value="Tetratricopeptide repeat domain"/>
    <property type="match status" value="2"/>
</dbReference>
<dbReference type="InterPro" id="IPR059179">
    <property type="entry name" value="MLKL-like_MCAfunc"/>
</dbReference>
<comment type="caution">
    <text evidence="3">The sequence shown here is derived from an EMBL/GenBank/DDBJ whole genome shotgun (WGS) entry which is preliminary data.</text>
</comment>
<dbReference type="InterPro" id="IPR053137">
    <property type="entry name" value="NLR-like"/>
</dbReference>
<dbReference type="InterPro" id="IPR011990">
    <property type="entry name" value="TPR-like_helical_dom_sf"/>
</dbReference>
<dbReference type="Proteomes" id="UP001215598">
    <property type="component" value="Unassembled WGS sequence"/>
</dbReference>
<accession>A0AAD7DX74</accession>
<name>A0AAD7DX74_9AGAR</name>
<dbReference type="Gene3D" id="3.40.50.300">
    <property type="entry name" value="P-loop containing nucleotide triphosphate hydrolases"/>
    <property type="match status" value="2"/>
</dbReference>
<dbReference type="InterPro" id="IPR027417">
    <property type="entry name" value="P-loop_NTPase"/>
</dbReference>
<gene>
    <name evidence="3" type="ORF">B0H16DRAFT_1834326</name>
</gene>
<dbReference type="CDD" id="cd21037">
    <property type="entry name" value="MLKL_NTD"/>
    <property type="match status" value="1"/>
</dbReference>